<dbReference type="InterPro" id="IPR009100">
    <property type="entry name" value="AcylCoA_DH/oxidase_NM_dom_sf"/>
</dbReference>
<dbReference type="InterPro" id="IPR006091">
    <property type="entry name" value="Acyl-CoA_Oxase/DH_mid-dom"/>
</dbReference>
<dbReference type="Gene3D" id="1.10.540.10">
    <property type="entry name" value="Acyl-CoA dehydrogenase/oxidase, N-terminal domain"/>
    <property type="match status" value="1"/>
</dbReference>
<dbReference type="PANTHER" id="PTHR43884">
    <property type="entry name" value="ACYL-COA DEHYDROGENASE"/>
    <property type="match status" value="1"/>
</dbReference>
<name>A0A937EIR1_9ACTN</name>
<dbReference type="GO" id="GO:0050660">
    <property type="term" value="F:flavin adenine dinucleotide binding"/>
    <property type="evidence" value="ECO:0007669"/>
    <property type="project" value="InterPro"/>
</dbReference>
<feature type="domain" description="Acyl-CoA dehydrogenase/oxidase C-terminal" evidence="6">
    <location>
        <begin position="221"/>
        <end position="363"/>
    </location>
</feature>
<gene>
    <name evidence="9" type="ORF">JK359_16675</name>
</gene>
<comment type="cofactor">
    <cofactor evidence="1 5">
        <name>FAD</name>
        <dbReference type="ChEBI" id="CHEBI:57692"/>
    </cofactor>
</comment>
<dbReference type="Pfam" id="PF02771">
    <property type="entry name" value="Acyl-CoA_dh_N"/>
    <property type="match status" value="1"/>
</dbReference>
<evidence type="ECO:0000259" key="7">
    <source>
        <dbReference type="Pfam" id="PF02770"/>
    </source>
</evidence>
<dbReference type="CDD" id="cd00567">
    <property type="entry name" value="ACAD"/>
    <property type="match status" value="1"/>
</dbReference>
<dbReference type="Proteomes" id="UP000661858">
    <property type="component" value="Unassembled WGS sequence"/>
</dbReference>
<dbReference type="InterPro" id="IPR013786">
    <property type="entry name" value="AcylCoA_DH/ox_N"/>
</dbReference>
<feature type="domain" description="Acyl-CoA dehydrogenase/oxidase N-terminal" evidence="8">
    <location>
        <begin position="18"/>
        <end position="108"/>
    </location>
</feature>
<comment type="caution">
    <text evidence="9">The sequence shown here is derived from an EMBL/GenBank/DDBJ whole genome shotgun (WGS) entry which is preliminary data.</text>
</comment>
<dbReference type="InterPro" id="IPR036250">
    <property type="entry name" value="AcylCo_DH-like_C"/>
</dbReference>
<dbReference type="InterPro" id="IPR009075">
    <property type="entry name" value="AcylCo_DH/oxidase_C"/>
</dbReference>
<proteinExistence type="inferred from homology"/>
<keyword evidence="3 5" id="KW-0285">Flavoprotein</keyword>
<evidence type="ECO:0000256" key="5">
    <source>
        <dbReference type="RuleBase" id="RU362125"/>
    </source>
</evidence>
<dbReference type="Pfam" id="PF00441">
    <property type="entry name" value="Acyl-CoA_dh_1"/>
    <property type="match status" value="1"/>
</dbReference>
<accession>A0A937EIR1</accession>
<dbReference type="SUPFAM" id="SSF56645">
    <property type="entry name" value="Acyl-CoA dehydrogenase NM domain-like"/>
    <property type="match status" value="1"/>
</dbReference>
<evidence type="ECO:0000259" key="8">
    <source>
        <dbReference type="Pfam" id="PF02771"/>
    </source>
</evidence>
<evidence type="ECO:0000259" key="6">
    <source>
        <dbReference type="Pfam" id="PF00441"/>
    </source>
</evidence>
<dbReference type="AlphaFoldDB" id="A0A937EIR1"/>
<keyword evidence="4 5" id="KW-0274">FAD</keyword>
<dbReference type="Gene3D" id="1.20.140.10">
    <property type="entry name" value="Butyryl-CoA Dehydrogenase, subunit A, domain 3"/>
    <property type="match status" value="1"/>
</dbReference>
<dbReference type="SUPFAM" id="SSF47203">
    <property type="entry name" value="Acyl-CoA dehydrogenase C-terminal domain-like"/>
    <property type="match status" value="1"/>
</dbReference>
<evidence type="ECO:0000256" key="4">
    <source>
        <dbReference type="ARBA" id="ARBA00022827"/>
    </source>
</evidence>
<dbReference type="GO" id="GO:0003995">
    <property type="term" value="F:acyl-CoA dehydrogenase activity"/>
    <property type="evidence" value="ECO:0007669"/>
    <property type="project" value="TreeGrafter"/>
</dbReference>
<keyword evidence="10" id="KW-1185">Reference proteome</keyword>
<dbReference type="EMBL" id="JAERRK010000007">
    <property type="protein sequence ID" value="MBL1083586.1"/>
    <property type="molecule type" value="Genomic_DNA"/>
</dbReference>
<reference evidence="9" key="1">
    <citation type="submission" date="2021-01" db="EMBL/GenBank/DDBJ databases">
        <title>WGS of actinomycetes isolated from Thailand.</title>
        <authorList>
            <person name="Thawai C."/>
        </authorList>
    </citation>
    <scope>NUCLEOTIDE SEQUENCE</scope>
    <source>
        <strain evidence="9">RCU-197</strain>
    </source>
</reference>
<evidence type="ECO:0000313" key="9">
    <source>
        <dbReference type="EMBL" id="MBL1083586.1"/>
    </source>
</evidence>
<evidence type="ECO:0000256" key="1">
    <source>
        <dbReference type="ARBA" id="ARBA00001974"/>
    </source>
</evidence>
<evidence type="ECO:0000256" key="3">
    <source>
        <dbReference type="ARBA" id="ARBA00022630"/>
    </source>
</evidence>
<dbReference type="Pfam" id="PF02770">
    <property type="entry name" value="Acyl-CoA_dh_M"/>
    <property type="match status" value="1"/>
</dbReference>
<sequence length="378" mass="39153">MSDALSPGDADIWRFVGDNAGAWDIAGEIPRTVLSELGAAGLLCAEVGKRYGGLGLGSQESGTLTAHAGSLCSSVRSVMTSQGMAAWTVQRLGTRDQRAVFLPQLTSGRLAAVAFSEPDAGSDLGAMTTQLRFAGDTVIVDGSKTWITAAAYADLIVVIGKAGDDAAAVVVPTNAEGVSIEKVPHPIGCRAAGHARVRLDGVRLPAANVLGGTGLSLPFLVTTALAYGRMSVAWGCVGILRGCLGAVTEHARSRHQFGRPIAEHQLVSRRIAELYAAERVATAVCRQAGERWESGSPDLVIATVLAKHVSATQAVHGSASAVQIMASAGASDGHVVARAYRDAKLMEIIEGSSEICQLELARHALATANGTVRQEEAQ</sequence>
<protein>
    <submittedName>
        <fullName evidence="9">Acyl-CoA dehydrogenase family protein</fullName>
    </submittedName>
</protein>
<dbReference type="InterPro" id="IPR037069">
    <property type="entry name" value="AcylCoA_DH/ox_N_sf"/>
</dbReference>
<dbReference type="Gene3D" id="2.40.110.10">
    <property type="entry name" value="Butyryl-CoA Dehydrogenase, subunit A, domain 2"/>
    <property type="match status" value="1"/>
</dbReference>
<dbReference type="InterPro" id="IPR046373">
    <property type="entry name" value="Acyl-CoA_Oxase/DH_mid-dom_sf"/>
</dbReference>
<evidence type="ECO:0000256" key="2">
    <source>
        <dbReference type="ARBA" id="ARBA00009347"/>
    </source>
</evidence>
<keyword evidence="5" id="KW-0560">Oxidoreductase</keyword>
<organism evidence="9 10">
    <name type="scientific">Streptomyces actinomycinicus</name>
    <dbReference type="NCBI Taxonomy" id="1695166"/>
    <lineage>
        <taxon>Bacteria</taxon>
        <taxon>Bacillati</taxon>
        <taxon>Actinomycetota</taxon>
        <taxon>Actinomycetes</taxon>
        <taxon>Kitasatosporales</taxon>
        <taxon>Streptomycetaceae</taxon>
        <taxon>Streptomyces</taxon>
    </lineage>
</organism>
<evidence type="ECO:0000313" key="10">
    <source>
        <dbReference type="Proteomes" id="UP000661858"/>
    </source>
</evidence>
<feature type="domain" description="Acyl-CoA oxidase/dehydrogenase middle" evidence="7">
    <location>
        <begin position="112"/>
        <end position="202"/>
    </location>
</feature>
<dbReference type="PANTHER" id="PTHR43884:SF12">
    <property type="entry name" value="ISOVALERYL-COA DEHYDROGENASE, MITOCHONDRIAL-RELATED"/>
    <property type="match status" value="1"/>
</dbReference>
<dbReference type="RefSeq" id="WP_201836286.1">
    <property type="nucleotide sequence ID" value="NZ_JAERRK010000007.1"/>
</dbReference>
<comment type="similarity">
    <text evidence="2 5">Belongs to the acyl-CoA dehydrogenase family.</text>
</comment>